<dbReference type="SUPFAM" id="SSF51445">
    <property type="entry name" value="(Trans)glycosidases"/>
    <property type="match status" value="1"/>
</dbReference>
<dbReference type="RefSeq" id="WP_204916353.1">
    <property type="nucleotide sequence ID" value="NZ_BAAAQP010000011.1"/>
</dbReference>
<dbReference type="Pfam" id="PF02806">
    <property type="entry name" value="Alpha-amylase_C"/>
    <property type="match status" value="1"/>
</dbReference>
<dbReference type="SUPFAM" id="SSF51011">
    <property type="entry name" value="Glycosyl hydrolase domain"/>
    <property type="match status" value="1"/>
</dbReference>
<sequence>MYMTERCGAWQVGDDPDHGVVEFRIFFPAGFDPQVSTIRAVGDFLDQLGGTNWAPVDGVEMARQPRAGGGDFWVGQTSAPLRAGFYEYKYVVEFAGLPPRYVTDPCARYGGLSDQNSGIVVGGTSAADNAVAPLAGGRLPLTELNQYELMIDDFTAEYRGARAPLDAVVDRLDELVDLGINAILFMPWTAWKNRSFDWGYEPFQYFAVETRYANDLDQPSEKLSRLKQLVSACHQRGIHVIMDGVFNHVSRDFPYQQLYRDPQQCPFTAGPFGGSFPGLQDLDFANDCTNELVAEVCRYWMDEFGIDGIRLDNTVNYFVAGDVRGLPELLSYVEQHALDRRERNFSLSLEHIDLSAARVTNQTAATSFWDNSLYAACFDGLWNGRITSRLLGALNNRRFLADGKVPTLYLSNHDHSHAAWQSGAHDNTGAVGGWWKLQPFVVALYTSTAMPLLHNGQEFGEEHFLPEDDHNTGRRVSSRPLRWRRRYDPIGRSLTALHRRMATLRRDHPALRSAQMFPAVWEEWQTRFDPVGVGVDEERQLVIYHRWAALVGGRTENVVVVLNFGDDDQSVDVPVPTPGVWTDLLAGAFDPRESWSVDVMDDRARVPVGSHWARVLYRLN</sequence>
<dbReference type="Proteomes" id="UP000704762">
    <property type="component" value="Unassembled WGS sequence"/>
</dbReference>
<evidence type="ECO:0000259" key="1">
    <source>
        <dbReference type="SMART" id="SM00642"/>
    </source>
</evidence>
<reference evidence="2 3" key="1">
    <citation type="submission" date="2021-01" db="EMBL/GenBank/DDBJ databases">
        <title>Sequencing the genomes of 1000 actinobacteria strains.</title>
        <authorList>
            <person name="Klenk H.-P."/>
        </authorList>
    </citation>
    <scope>NUCLEOTIDE SEQUENCE [LARGE SCALE GENOMIC DNA]</scope>
    <source>
        <strain evidence="2 3">DSM 18662</strain>
    </source>
</reference>
<name>A0ABS2RG36_9ACTN</name>
<dbReference type="Gene3D" id="2.60.40.1180">
    <property type="entry name" value="Golgi alpha-mannosidase II"/>
    <property type="match status" value="1"/>
</dbReference>
<dbReference type="SMART" id="SM00642">
    <property type="entry name" value="Aamy"/>
    <property type="match status" value="1"/>
</dbReference>
<proteinExistence type="predicted"/>
<gene>
    <name evidence="2" type="ORF">JOE57_000629</name>
</gene>
<dbReference type="Pfam" id="PF00128">
    <property type="entry name" value="Alpha-amylase"/>
    <property type="match status" value="1"/>
</dbReference>
<feature type="domain" description="Glycosyl hydrolase family 13 catalytic" evidence="1">
    <location>
        <begin position="148"/>
        <end position="479"/>
    </location>
</feature>
<dbReference type="InterPro" id="IPR017853">
    <property type="entry name" value="GH"/>
</dbReference>
<dbReference type="PANTHER" id="PTHR43002">
    <property type="entry name" value="GLYCOGEN DEBRANCHING ENZYME"/>
    <property type="match status" value="1"/>
</dbReference>
<evidence type="ECO:0000313" key="2">
    <source>
        <dbReference type="EMBL" id="MBM7797708.1"/>
    </source>
</evidence>
<dbReference type="Gene3D" id="3.20.20.80">
    <property type="entry name" value="Glycosidases"/>
    <property type="match status" value="1"/>
</dbReference>
<evidence type="ECO:0000313" key="3">
    <source>
        <dbReference type="Proteomes" id="UP000704762"/>
    </source>
</evidence>
<comment type="caution">
    <text evidence="2">The sequence shown here is derived from an EMBL/GenBank/DDBJ whole genome shotgun (WGS) entry which is preliminary data.</text>
</comment>
<protein>
    <submittedName>
        <fullName evidence="2">1,4-alpha-glucan branching enzyme</fullName>
    </submittedName>
</protein>
<organism evidence="2 3">
    <name type="scientific">Microlunatus panaciterrae</name>
    <dbReference type="NCBI Taxonomy" id="400768"/>
    <lineage>
        <taxon>Bacteria</taxon>
        <taxon>Bacillati</taxon>
        <taxon>Actinomycetota</taxon>
        <taxon>Actinomycetes</taxon>
        <taxon>Propionibacteriales</taxon>
        <taxon>Propionibacteriaceae</taxon>
        <taxon>Microlunatus</taxon>
    </lineage>
</organism>
<dbReference type="InterPro" id="IPR006048">
    <property type="entry name" value="A-amylase/branching_C"/>
</dbReference>
<dbReference type="InterPro" id="IPR013780">
    <property type="entry name" value="Glyco_hydro_b"/>
</dbReference>
<dbReference type="InterPro" id="IPR006047">
    <property type="entry name" value="GH13_cat_dom"/>
</dbReference>
<accession>A0ABS2RG36</accession>
<keyword evidence="3" id="KW-1185">Reference proteome</keyword>
<dbReference type="EMBL" id="JAFBCF010000001">
    <property type="protein sequence ID" value="MBM7797708.1"/>
    <property type="molecule type" value="Genomic_DNA"/>
</dbReference>